<evidence type="ECO:0000259" key="7">
    <source>
        <dbReference type="Pfam" id="PF22936"/>
    </source>
</evidence>
<dbReference type="GO" id="GO:0005524">
    <property type="term" value="F:ATP binding"/>
    <property type="evidence" value="ECO:0007669"/>
    <property type="project" value="UniProtKB-KW"/>
</dbReference>
<dbReference type="GO" id="GO:0043039">
    <property type="term" value="P:tRNA aminoacylation"/>
    <property type="evidence" value="ECO:0007669"/>
    <property type="project" value="InterPro"/>
</dbReference>
<dbReference type="EMBL" id="CACVBM020001072">
    <property type="protein sequence ID" value="CAA7028674.1"/>
    <property type="molecule type" value="Genomic_DNA"/>
</dbReference>
<evidence type="ECO:0000256" key="2">
    <source>
        <dbReference type="ARBA" id="ARBA00022741"/>
    </source>
</evidence>
<comment type="caution">
    <text evidence="8">The sequence shown here is derived from an EMBL/GenBank/DDBJ whole genome shotgun (WGS) entry which is preliminary data.</text>
</comment>
<dbReference type="GO" id="GO:0030246">
    <property type="term" value="F:carbohydrate binding"/>
    <property type="evidence" value="ECO:0007669"/>
    <property type="project" value="InterPro"/>
</dbReference>
<feature type="domain" description="Retrovirus-related Pol polyprotein from transposon TNT 1-94-like beta-barrel" evidence="7">
    <location>
        <begin position="550"/>
        <end position="629"/>
    </location>
</feature>
<name>A0A6D2INL3_9BRAS</name>
<sequence length="917" mass="104603">MFHSVLLRCLCSYWDLVWNFPGKKLKKTKGTFDRIDATKMEVITKNDDKFVMLRNSSGFYTYAIFERLKGWPAVELDNIRVAFRLNKEKFSYMAIADDRQRYMPLPEDQFPPRGQTLGYPEAVRLVDPIELRFKGEVDDKYEYSMESKDIKVHGWISTKESVGFWQITPSNEFRSAGPLKQFLSSHVGPTNLAVFHSTHYAGADLIMRFNEWEAWKKLFGPVFVYLNSFPKGIDPLLLWNQAKNQAKIEEKKWPYDFIASNDFPSSDKRGVVTGRLLIRDRYIKKEDMAAKGSYVGLAAPGGVGSWQRECKDSLIEAGVAYRIKFTAHPHAGEKWCIYPTYDSLEDITHSLCPLEFETRRAPYYWLLNSLGLYIMPVVWEYSRLNVTNTVMSKRVYEGSSNTAEIMIALEKEKPAPIKDDEWREMQDLTTFKEIWEKLKNLYMSKSLSSKLYLKQRLYGMKMSEGSDLMQHVHAFNQIVGDQARVGVKIEDEDKVMILLCSLPSSSKDRRQEQMVLMVTDCMRTIRRGQDSDSGDSDLYAVMSGHHADSWVMNTGASFHMTSNREWFETCKEGNMGEVQFVDDRVCSIVGSCSIKFRMHDGVIRTLTDVRHVPAVKKNLISLGRSSEGGAAAVVYESDSMTLWHMRMGHIGKHGLNELHKRGLMGGMKNCKMDFCKFCVMGEQSKGYIQNVLERIDMEDAKLVSTTLANHFELSADQSPKSENEIRGMEQVPYASVIGCLMYAMVCTRPDLAQAGSAEHGLMFGGQECGSVVAYVDSDYAGALDNRRSTTWYVFALARGPICWRSVLQFVVALSTTEAEYMALGEAAKEALWVQGIVTELGVEQGGVQLHSDSQSAIFLAKNQVYHSRTKHIHVRFHKITKCGKMLSLTFSFWLIDLQPYFRRILPHQTYSSNSMFT</sequence>
<evidence type="ECO:0000313" key="8">
    <source>
        <dbReference type="EMBL" id="CAA7028674.1"/>
    </source>
</evidence>
<evidence type="ECO:0000256" key="1">
    <source>
        <dbReference type="ARBA" id="ARBA00022598"/>
    </source>
</evidence>
<organism evidence="8 9">
    <name type="scientific">Microthlaspi erraticum</name>
    <dbReference type="NCBI Taxonomy" id="1685480"/>
    <lineage>
        <taxon>Eukaryota</taxon>
        <taxon>Viridiplantae</taxon>
        <taxon>Streptophyta</taxon>
        <taxon>Embryophyta</taxon>
        <taxon>Tracheophyta</taxon>
        <taxon>Spermatophyta</taxon>
        <taxon>Magnoliopsida</taxon>
        <taxon>eudicotyledons</taxon>
        <taxon>Gunneridae</taxon>
        <taxon>Pentapetalae</taxon>
        <taxon>rosids</taxon>
        <taxon>malvids</taxon>
        <taxon>Brassicales</taxon>
        <taxon>Brassicaceae</taxon>
        <taxon>Coluteocarpeae</taxon>
        <taxon>Microthlaspi</taxon>
    </lineage>
</organism>
<dbReference type="GO" id="GO:0004812">
    <property type="term" value="F:aminoacyl-tRNA ligase activity"/>
    <property type="evidence" value="ECO:0007669"/>
    <property type="project" value="UniProtKB-KW"/>
</dbReference>
<dbReference type="Pfam" id="PF06045">
    <property type="entry name" value="Rhamnogal_lyase"/>
    <property type="match status" value="1"/>
</dbReference>
<evidence type="ECO:0000256" key="3">
    <source>
        <dbReference type="ARBA" id="ARBA00022840"/>
    </source>
</evidence>
<dbReference type="InterPro" id="IPR020058">
    <property type="entry name" value="Glu/Gln-tRNA-synth_Ib_cat-dom"/>
</dbReference>
<evidence type="ECO:0000256" key="5">
    <source>
        <dbReference type="RuleBase" id="RU363037"/>
    </source>
</evidence>
<dbReference type="InterPro" id="IPR054722">
    <property type="entry name" value="PolX-like_BBD"/>
</dbReference>
<dbReference type="Pfam" id="PF22936">
    <property type="entry name" value="Pol_BBD"/>
    <property type="match status" value="1"/>
</dbReference>
<reference evidence="8" key="1">
    <citation type="submission" date="2020-01" db="EMBL/GenBank/DDBJ databases">
        <authorList>
            <person name="Mishra B."/>
        </authorList>
    </citation>
    <scope>NUCLEOTIDE SEQUENCE [LARGE SCALE GENOMIC DNA]</scope>
</reference>
<evidence type="ECO:0000259" key="6">
    <source>
        <dbReference type="Pfam" id="PF00749"/>
    </source>
</evidence>
<gene>
    <name evidence="8" type="ORF">MERR_LOCUS15909</name>
</gene>
<dbReference type="InterPro" id="IPR010325">
    <property type="entry name" value="Rhamnogal_lyase"/>
</dbReference>
<dbReference type="SUPFAM" id="SSF52374">
    <property type="entry name" value="Nucleotidylyl transferase"/>
    <property type="match status" value="1"/>
</dbReference>
<feature type="domain" description="Glutamyl/glutaminyl-tRNA synthetase class Ib catalytic" evidence="6">
    <location>
        <begin position="317"/>
        <end position="398"/>
    </location>
</feature>
<dbReference type="OrthoDB" id="1750507at2759"/>
<keyword evidence="5" id="KW-0648">Protein biosynthesis</keyword>
<dbReference type="AlphaFoldDB" id="A0A6D2INL3"/>
<dbReference type="PANTHER" id="PTHR32018:SF14">
    <property type="entry name" value="RHAMNOGALACTURONAN ENDOLYASE"/>
    <property type="match status" value="1"/>
</dbReference>
<dbReference type="Gene3D" id="2.70.98.10">
    <property type="match status" value="1"/>
</dbReference>
<dbReference type="GO" id="GO:0006412">
    <property type="term" value="P:translation"/>
    <property type="evidence" value="ECO:0007669"/>
    <property type="project" value="UniProtKB-KW"/>
</dbReference>
<dbReference type="InterPro" id="IPR014718">
    <property type="entry name" value="GH-type_carb-bd"/>
</dbReference>
<keyword evidence="2 5" id="KW-0547">Nucleotide-binding</keyword>
<evidence type="ECO:0000313" key="9">
    <source>
        <dbReference type="Proteomes" id="UP000467841"/>
    </source>
</evidence>
<dbReference type="InterPro" id="IPR051850">
    <property type="entry name" value="Polysacch_Lyase_4"/>
</dbReference>
<keyword evidence="1 5" id="KW-0436">Ligase</keyword>
<proteinExistence type="inferred from homology"/>
<keyword evidence="3 5" id="KW-0067">ATP-binding</keyword>
<protein>
    <recommendedName>
        <fullName evidence="10">GAG-pre-integrase domain-containing protein</fullName>
    </recommendedName>
</protein>
<keyword evidence="9" id="KW-1185">Reference proteome</keyword>
<accession>A0A6D2INL3</accession>
<keyword evidence="4 5" id="KW-0030">Aminoacyl-tRNA synthetase</keyword>
<evidence type="ECO:0008006" key="10">
    <source>
        <dbReference type="Google" id="ProtNLM"/>
    </source>
</evidence>
<dbReference type="CDD" id="cd09272">
    <property type="entry name" value="RNase_HI_RT_Ty1"/>
    <property type="match status" value="1"/>
</dbReference>
<comment type="similarity">
    <text evidence="5">Belongs to the class-I aminoacyl-tRNA synthetase family.</text>
</comment>
<dbReference type="Gene3D" id="3.40.50.620">
    <property type="entry name" value="HUPs"/>
    <property type="match status" value="1"/>
</dbReference>
<dbReference type="Pfam" id="PF14223">
    <property type="entry name" value="Retrotran_gag_2"/>
    <property type="match status" value="1"/>
</dbReference>
<dbReference type="PANTHER" id="PTHR32018">
    <property type="entry name" value="RHAMNOGALACTURONATE LYASE FAMILY PROTEIN"/>
    <property type="match status" value="1"/>
</dbReference>
<dbReference type="Pfam" id="PF00749">
    <property type="entry name" value="tRNA-synt_1c"/>
    <property type="match status" value="1"/>
</dbReference>
<dbReference type="Proteomes" id="UP000467841">
    <property type="component" value="Unassembled WGS sequence"/>
</dbReference>
<evidence type="ECO:0000256" key="4">
    <source>
        <dbReference type="ARBA" id="ARBA00023146"/>
    </source>
</evidence>
<dbReference type="CDD" id="cd10320">
    <property type="entry name" value="RGL4_N"/>
    <property type="match status" value="1"/>
</dbReference>
<dbReference type="InterPro" id="IPR014729">
    <property type="entry name" value="Rossmann-like_a/b/a_fold"/>
</dbReference>